<evidence type="ECO:0000256" key="1">
    <source>
        <dbReference type="SAM" id="MobiDB-lite"/>
    </source>
</evidence>
<feature type="compositionally biased region" description="Low complexity" evidence="1">
    <location>
        <begin position="108"/>
        <end position="121"/>
    </location>
</feature>
<evidence type="ECO:0000313" key="2">
    <source>
        <dbReference type="EMBL" id="BAP15805.1"/>
    </source>
</evidence>
<organism evidence="2">
    <name type="scientific">Streptomyces rochei</name>
    <name type="common">Streptomyces parvullus</name>
    <dbReference type="NCBI Taxonomy" id="1928"/>
    <lineage>
        <taxon>Bacteria</taxon>
        <taxon>Bacillati</taxon>
        <taxon>Actinomycetota</taxon>
        <taxon>Actinomycetes</taxon>
        <taxon>Kitasatosporales</taxon>
        <taxon>Streptomycetaceae</taxon>
        <taxon>Streptomyces</taxon>
        <taxon>Streptomyces rochei group</taxon>
    </lineage>
</organism>
<dbReference type="EMBL" id="AB905437">
    <property type="protein sequence ID" value="BAP15805.1"/>
    <property type="molecule type" value="Genomic_DNA"/>
</dbReference>
<keyword evidence="2" id="KW-0614">Plasmid</keyword>
<accession>A0A068Q6X1</accession>
<dbReference type="AlphaFoldDB" id="A0A068Q6X1"/>
<dbReference type="RefSeq" id="WP_031942416.1">
    <property type="nucleotide sequence ID" value="NC_024971.1"/>
</dbReference>
<gene>
    <name evidence="2" type="primary">pSLA2-S.21</name>
</gene>
<name>A0A068Q6X1_STRRO</name>
<protein>
    <submittedName>
        <fullName evidence="2">Uncharacterized protein</fullName>
    </submittedName>
</protein>
<reference evidence="2" key="2">
    <citation type="submission" date="2014-01" db="EMBL/GenBank/DDBJ databases">
        <authorList>
            <person name="Takahama Y."/>
            <person name="Yang Y."/>
            <person name="Arakawa K."/>
            <person name="Kinashi H."/>
        </authorList>
    </citation>
    <scope>NUCLEOTIDE SEQUENCE</scope>
    <source>
        <strain evidence="2">7434AN4</strain>
        <plasmid evidence="2">pSLA2-S</plasmid>
    </source>
</reference>
<geneLocation type="plasmid" evidence="2">
    <name>pSLA2-S</name>
</geneLocation>
<proteinExistence type="predicted"/>
<reference evidence="2" key="1">
    <citation type="journal article" date="1994" name="J. Antibiot.">
        <title>Isolation and characterization of linear plasmids from lankacidin-producing Streptomyces species.</title>
        <authorList>
            <person name="Kinashi H."/>
            <person name="Mori E."/>
            <person name="Hatani A."/>
            <person name="Nimi O."/>
        </authorList>
    </citation>
    <scope>NUCLEOTIDE SEQUENCE</scope>
    <source>
        <strain evidence="2">7434AN4</strain>
        <plasmid evidence="2">pSLA2-S</plasmid>
    </source>
</reference>
<sequence length="127" mass="13697">MAEPVIVTVHYTPPGAPRVDSLRLELHAERGAGLTLELRAHHPPTTAEDRPIRPGLVPSQTLTLRNIVHRLHALDVTDSDEIEQHAVAVLGRSVSRDSVERYLREAKAASAKGSAAPATPAEPSHDC</sequence>
<feature type="region of interest" description="Disordered" evidence="1">
    <location>
        <begin position="104"/>
        <end position="127"/>
    </location>
</feature>